<dbReference type="GeneID" id="39733776"/>
<dbReference type="AlphaFoldDB" id="A0A1J1H2D9"/>
<sequence>MITKKFHKIRKGYLNCYRNISNNGKISYKDKNLNLCVSFNNNANVNHERFDNKFYLYNINSTIFKLFKYIHIFRKKYKKDTDLNNKMKDKYKIEQIFMCYISIYKNINRNLFLKLTLEILKFSILNKKIINDNEFYEELLKEVIGCRKEKELEKTIFYEYLIKILSILLMNSNFFNENFHRIFFIEALEMMKKEENINSFMKNFTYILSCISFYNRILKKELYGNTSVLLNIPSNNQIFLNQLKKNTLVNSLSIILDIFDRIQNYNYFNEVDICNIFDFLNEFKKTHNIKTIIYKNIHKYFTTLSQMKNLCLFLYLISTCTNAIHQNIYIYIYNIIFLKRKELTDLKNINLFLLSIIKYKNEKSNLDINKIKRNNLIKKRNLKKIKNINKKFELCLKLKHGYIKKRKRNDEKVIYFFIKHQFIQLIKKKKMSAKHVKTFYQYFLFYHIKKNFTRKKNYVSPINIINNYR</sequence>
<dbReference type="Proteomes" id="UP000220797">
    <property type="component" value="Unassembled WGS sequence"/>
</dbReference>
<gene>
    <name evidence="1" type="ORF">PGAL8A_00524300</name>
</gene>
<name>A0A1J1H2D9_PLAGA</name>
<dbReference type="EMBL" id="CVMV01000110">
    <property type="protein sequence ID" value="CRG97667.1"/>
    <property type="molecule type" value="Genomic_DNA"/>
</dbReference>
<keyword evidence="2" id="KW-1185">Reference proteome</keyword>
<evidence type="ECO:0000313" key="2">
    <source>
        <dbReference type="Proteomes" id="UP000220797"/>
    </source>
</evidence>
<dbReference type="VEuPathDB" id="PlasmoDB:PGAL8A_00524300"/>
<protein>
    <submittedName>
        <fullName evidence="1">Uncharacterized protein</fullName>
    </submittedName>
</protein>
<proteinExistence type="predicted"/>
<dbReference type="RefSeq" id="XP_028530468.1">
    <property type="nucleotide sequence ID" value="XM_028674079.1"/>
</dbReference>
<accession>A0A1J1H2D9</accession>
<reference evidence="1" key="1">
    <citation type="submission" date="2015-04" db="EMBL/GenBank/DDBJ databases">
        <authorList>
            <consortium name="Pathogen Informatics"/>
        </authorList>
    </citation>
    <scope>NUCLEOTIDE SEQUENCE [LARGE SCALE GENOMIC DNA]</scope>
    <source>
        <strain evidence="1">8A</strain>
    </source>
</reference>
<comment type="caution">
    <text evidence="1">The sequence shown here is derived from an EMBL/GenBank/DDBJ whole genome shotgun (WGS) entry which is preliminary data.</text>
</comment>
<dbReference type="OrthoDB" id="391553at2759"/>
<organism evidence="1 2">
    <name type="scientific">Plasmodium gallinaceum</name>
    <dbReference type="NCBI Taxonomy" id="5849"/>
    <lineage>
        <taxon>Eukaryota</taxon>
        <taxon>Sar</taxon>
        <taxon>Alveolata</taxon>
        <taxon>Apicomplexa</taxon>
        <taxon>Aconoidasida</taxon>
        <taxon>Haemosporida</taxon>
        <taxon>Plasmodiidae</taxon>
        <taxon>Plasmodium</taxon>
        <taxon>Plasmodium (Haemamoeba)</taxon>
    </lineage>
</organism>
<evidence type="ECO:0000313" key="1">
    <source>
        <dbReference type="EMBL" id="CRG97667.1"/>
    </source>
</evidence>